<organism evidence="11 12">
    <name type="scientific">Desulfovibrio litoralis DSM 11393</name>
    <dbReference type="NCBI Taxonomy" id="1121455"/>
    <lineage>
        <taxon>Bacteria</taxon>
        <taxon>Pseudomonadati</taxon>
        <taxon>Thermodesulfobacteriota</taxon>
        <taxon>Desulfovibrionia</taxon>
        <taxon>Desulfovibrionales</taxon>
        <taxon>Desulfovibrionaceae</taxon>
        <taxon>Desulfovibrio</taxon>
    </lineage>
</organism>
<evidence type="ECO:0000256" key="4">
    <source>
        <dbReference type="ARBA" id="ARBA00022723"/>
    </source>
</evidence>
<accession>A0A1M7SZ58</accession>
<dbReference type="Gene3D" id="3.20.20.70">
    <property type="entry name" value="Aldolase class I"/>
    <property type="match status" value="1"/>
</dbReference>
<dbReference type="InterPro" id="IPR005479">
    <property type="entry name" value="CPAse_ATP-bd"/>
</dbReference>
<dbReference type="InterPro" id="IPR011764">
    <property type="entry name" value="Biotin_carboxylation_dom"/>
</dbReference>
<gene>
    <name evidence="11" type="ORF">SAMN02745728_01397</name>
</gene>
<dbReference type="PROSITE" id="PS50975">
    <property type="entry name" value="ATP_GRASP"/>
    <property type="match status" value="1"/>
</dbReference>
<proteinExistence type="predicted"/>
<dbReference type="RefSeq" id="WP_072697080.1">
    <property type="nucleotide sequence ID" value="NZ_FRDI01000005.1"/>
</dbReference>
<protein>
    <recommendedName>
        <fullName evidence="2">pyruvate carboxylase</fullName>
        <ecNumber evidence="2">6.4.1.1</ecNumber>
    </recommendedName>
</protein>
<dbReference type="EMBL" id="FRDI01000005">
    <property type="protein sequence ID" value="SHN63701.1"/>
    <property type="molecule type" value="Genomic_DNA"/>
</dbReference>
<dbReference type="InterPro" id="IPR000089">
    <property type="entry name" value="Biotin_lipoyl"/>
</dbReference>
<dbReference type="PANTHER" id="PTHR43778">
    <property type="entry name" value="PYRUVATE CARBOXYLASE"/>
    <property type="match status" value="1"/>
</dbReference>
<dbReference type="InterPro" id="IPR013785">
    <property type="entry name" value="Aldolase_TIM"/>
</dbReference>
<dbReference type="SUPFAM" id="SSF52440">
    <property type="entry name" value="PreATP-grasp domain"/>
    <property type="match status" value="1"/>
</dbReference>
<dbReference type="AlphaFoldDB" id="A0A1M7SZ58"/>
<keyword evidence="6 7" id="KW-0067">ATP-binding</keyword>
<keyword evidence="12" id="KW-1185">Reference proteome</keyword>
<dbReference type="InterPro" id="IPR005482">
    <property type="entry name" value="Biotin_COase_C"/>
</dbReference>
<dbReference type="Gene3D" id="2.40.50.100">
    <property type="match status" value="1"/>
</dbReference>
<dbReference type="PROSITE" id="PS50979">
    <property type="entry name" value="BC"/>
    <property type="match status" value="1"/>
</dbReference>
<dbReference type="SUPFAM" id="SSF89000">
    <property type="entry name" value="post-HMGL domain-like"/>
    <property type="match status" value="1"/>
</dbReference>
<dbReference type="CDD" id="cd06850">
    <property type="entry name" value="biotinyl_domain"/>
    <property type="match status" value="1"/>
</dbReference>
<dbReference type="Pfam" id="PF02436">
    <property type="entry name" value="PYC_OADA"/>
    <property type="match status" value="1"/>
</dbReference>
<dbReference type="PROSITE" id="PS50991">
    <property type="entry name" value="PYR_CT"/>
    <property type="match status" value="1"/>
</dbReference>
<dbReference type="PANTHER" id="PTHR43778:SF2">
    <property type="entry name" value="PYRUVATE CARBOXYLASE, MITOCHONDRIAL"/>
    <property type="match status" value="1"/>
</dbReference>
<keyword evidence="3" id="KW-0436">Ligase</keyword>
<dbReference type="GO" id="GO:0004736">
    <property type="term" value="F:pyruvate carboxylase activity"/>
    <property type="evidence" value="ECO:0007669"/>
    <property type="project" value="UniProtKB-EC"/>
</dbReference>
<dbReference type="PROSITE" id="PS00867">
    <property type="entry name" value="CPSASE_2"/>
    <property type="match status" value="1"/>
</dbReference>
<dbReference type="Gene3D" id="3.30.470.20">
    <property type="entry name" value="ATP-grasp fold, B domain"/>
    <property type="match status" value="1"/>
</dbReference>
<evidence type="ECO:0000256" key="2">
    <source>
        <dbReference type="ARBA" id="ARBA00013057"/>
    </source>
</evidence>
<dbReference type="GO" id="GO:0006094">
    <property type="term" value="P:gluconeogenesis"/>
    <property type="evidence" value="ECO:0007669"/>
    <property type="project" value="TreeGrafter"/>
</dbReference>
<dbReference type="GO" id="GO:0046872">
    <property type="term" value="F:metal ion binding"/>
    <property type="evidence" value="ECO:0007669"/>
    <property type="project" value="UniProtKB-KW"/>
</dbReference>
<keyword evidence="4" id="KW-0479">Metal-binding</keyword>
<dbReference type="Pfam" id="PF00289">
    <property type="entry name" value="Biotin_carb_N"/>
    <property type="match status" value="1"/>
</dbReference>
<evidence type="ECO:0000259" key="8">
    <source>
        <dbReference type="PROSITE" id="PS50975"/>
    </source>
</evidence>
<dbReference type="InterPro" id="IPR055268">
    <property type="entry name" value="PCB-like"/>
</dbReference>
<dbReference type="InterPro" id="IPR011053">
    <property type="entry name" value="Single_hybrid_motif"/>
</dbReference>
<dbReference type="InterPro" id="IPR000891">
    <property type="entry name" value="PYR_CT"/>
</dbReference>
<evidence type="ECO:0000256" key="7">
    <source>
        <dbReference type="PROSITE-ProRule" id="PRU00409"/>
    </source>
</evidence>
<evidence type="ECO:0000313" key="12">
    <source>
        <dbReference type="Proteomes" id="UP000186469"/>
    </source>
</evidence>
<dbReference type="InterPro" id="IPR016185">
    <property type="entry name" value="PreATP-grasp_dom_sf"/>
</dbReference>
<feature type="domain" description="Biotin carboxylation" evidence="9">
    <location>
        <begin position="14"/>
        <end position="459"/>
    </location>
</feature>
<evidence type="ECO:0000256" key="1">
    <source>
        <dbReference type="ARBA" id="ARBA00001953"/>
    </source>
</evidence>
<dbReference type="SMART" id="SM00878">
    <property type="entry name" value="Biotin_carb_C"/>
    <property type="match status" value="1"/>
</dbReference>
<evidence type="ECO:0000259" key="9">
    <source>
        <dbReference type="PROSITE" id="PS50979"/>
    </source>
</evidence>
<feature type="domain" description="Pyruvate carboxyltransferase" evidence="10">
    <location>
        <begin position="541"/>
        <end position="816"/>
    </location>
</feature>
<evidence type="ECO:0000256" key="5">
    <source>
        <dbReference type="ARBA" id="ARBA00022741"/>
    </source>
</evidence>
<dbReference type="STRING" id="1121455.SAMN02745728_01397"/>
<dbReference type="InterPro" id="IPR005481">
    <property type="entry name" value="BC-like_N"/>
</dbReference>
<dbReference type="SUPFAM" id="SSF51246">
    <property type="entry name" value="Rudiment single hybrid motif"/>
    <property type="match status" value="1"/>
</dbReference>
<name>A0A1M7SZ58_9BACT</name>
<feature type="domain" description="ATP-grasp" evidence="8">
    <location>
        <begin position="132"/>
        <end position="330"/>
    </location>
</feature>
<dbReference type="GO" id="GO:0005737">
    <property type="term" value="C:cytoplasm"/>
    <property type="evidence" value="ECO:0007669"/>
    <property type="project" value="TreeGrafter"/>
</dbReference>
<dbReference type="Pfam" id="PF02785">
    <property type="entry name" value="Biotin_carb_C"/>
    <property type="match status" value="1"/>
</dbReference>
<reference evidence="11 12" key="1">
    <citation type="submission" date="2016-12" db="EMBL/GenBank/DDBJ databases">
        <authorList>
            <person name="Song W.-J."/>
            <person name="Kurnit D.M."/>
        </authorList>
    </citation>
    <scope>NUCLEOTIDE SEQUENCE [LARGE SCALE GENOMIC DNA]</scope>
    <source>
        <strain evidence="11 12">DSM 11393</strain>
    </source>
</reference>
<dbReference type="InterPro" id="IPR011054">
    <property type="entry name" value="Rudment_hybrid_motif"/>
</dbReference>
<dbReference type="GO" id="GO:0005524">
    <property type="term" value="F:ATP binding"/>
    <property type="evidence" value="ECO:0007669"/>
    <property type="project" value="UniProtKB-UniRule"/>
</dbReference>
<dbReference type="Pfam" id="PF02786">
    <property type="entry name" value="CPSase_L_D2"/>
    <property type="match status" value="1"/>
</dbReference>
<evidence type="ECO:0000256" key="3">
    <source>
        <dbReference type="ARBA" id="ARBA00022598"/>
    </source>
</evidence>
<keyword evidence="5 7" id="KW-0547">Nucleotide-binding</keyword>
<dbReference type="InterPro" id="IPR003379">
    <property type="entry name" value="Carboxylase_cons_dom"/>
</dbReference>
<dbReference type="OrthoDB" id="9769961at2"/>
<keyword evidence="11" id="KW-0670">Pyruvate</keyword>
<dbReference type="Pfam" id="PF00364">
    <property type="entry name" value="Biotin_lipoyl"/>
    <property type="match status" value="1"/>
</dbReference>
<sequence>MSIKSFDDVLAEVKGKAILVANRGIPGRRICRSIKERFDAIAILTATDTDKTSPAASAAQELMLLGSDPRAYLDIDYIIAKAKRRGVIAIHPGWGFASEDEAFPIKCKEAGILFIGSAAESMKLLGNKVEVRKLAKQLGIPVVPGSDGAVDVPIAKKVASEIGFPIMLKAEGGGGGRGIFAVHSKEELDEAFFKASTMAQASFGNPRVYVEKLLTNIRHIEIQIIADQYGNVFAFDERDCTIQRNNQKLIEITPSPWANFSEGLRERLKDYARTLVRKVGYYSLCTVEFLVTEDGTPYLIEVNTRLQVEHGITEARYGIDLVEEQISVAFGGRLRFNEANTRPVHNAMQVRINCENPQKQFAPNSGLVVRYVSPGGPGVRLDSNICAGYEFPSNYDSAAALLITYGQGWSKVLGIMERALGEYTIGGVKTTIPFYRQLLKNPKFREGTYDTNFIANTPSLMRYLDLAPESERLAKLTAEISARGYNPFVQLGEYRNLYCPKMARFEPVLPPIRSEIQKRQSPYPKDDRKALISFIRDSGVVHFTDCTGRDTTQSNSGNRFREAEDRLVGPYLDNSNFFSLENGGGAHFHVAMLANMTYPFTEAEEWNKFAPKTLKQILIRSTNVLGYKPQPKNLMQMTAEMVCEHYHVIRCFDFLNHVDNMRPFAEIALNRKDRIFEPAISLSPGNGFSVEHYLDVADEMLKMCASVSGISKDKISSEVILGVKDMAGIASPTYMTNLITALRKKYPDLVLHYHRHCTDGLFVPAVGAAAKAGANIVDTGIGASVRWYGQGDVLSTAAYLENELGLKTMIDKNVIRDCNYVLKQIMPYYDKYTAPYFQGVDYDVVEHGMPGGATSSSQEGAMKQGYIRLLPHMLHFLTSTRKIVRYHDVTPGSQITWNTAFLAVTSAFKRGGEEEVAYLLKVMEETCNTPEKQLTPQMKEERLIIYRDCNDAFKDLLLGKFGKLPLGFPADWVYQSAFGNEWEKAIKKRVEKSPLESLNDIDIEAENKHLNEILHRKANKEELVMYLNHPADAIKTIEFQQTYGDPNRLPLDIWFEGLSVGEELNFTDTKGKPHHLSILSIQPPDNNGISVVRYFLDSEIMSVDVQVAKATSTNEKGLVKADPNNEYHIAAPSNGDMWVMYVSPGDIVKAGEEICNISIMKQEKAVVSPVSGLVKRVLKTADYKESKQMIPVKEGELLVELAPVPAICPNKACHKPISIEGIDFCPYCGYKLPNNTTTQDTKKSTKK</sequence>
<dbReference type="SUPFAM" id="SSF51230">
    <property type="entry name" value="Single hybrid motif"/>
    <property type="match status" value="1"/>
</dbReference>
<evidence type="ECO:0000313" key="11">
    <source>
        <dbReference type="EMBL" id="SHN63701.1"/>
    </source>
</evidence>
<evidence type="ECO:0000256" key="6">
    <source>
        <dbReference type="ARBA" id="ARBA00022840"/>
    </source>
</evidence>
<dbReference type="InterPro" id="IPR011761">
    <property type="entry name" value="ATP-grasp"/>
</dbReference>
<comment type="cofactor">
    <cofactor evidence="1">
        <name>biotin</name>
        <dbReference type="ChEBI" id="CHEBI:57586"/>
    </cofactor>
</comment>
<dbReference type="SUPFAM" id="SSF51569">
    <property type="entry name" value="Aldolase"/>
    <property type="match status" value="1"/>
</dbReference>
<dbReference type="SUPFAM" id="SSF56059">
    <property type="entry name" value="Glutathione synthetase ATP-binding domain-like"/>
    <property type="match status" value="1"/>
</dbReference>
<dbReference type="NCBIfam" id="NF009554">
    <property type="entry name" value="PRK12999.1"/>
    <property type="match status" value="1"/>
</dbReference>
<dbReference type="EC" id="6.4.1.1" evidence="2"/>
<dbReference type="Proteomes" id="UP000186469">
    <property type="component" value="Unassembled WGS sequence"/>
</dbReference>
<evidence type="ECO:0000259" key="10">
    <source>
        <dbReference type="PROSITE" id="PS50991"/>
    </source>
</evidence>